<dbReference type="InterPro" id="IPR000792">
    <property type="entry name" value="Tscrpt_reg_LuxR_C"/>
</dbReference>
<proteinExistence type="predicted"/>
<dbReference type="RefSeq" id="WP_144870919.1">
    <property type="nucleotide sequence ID" value="NZ_LR213918.1"/>
</dbReference>
<reference evidence="5 6" key="1">
    <citation type="submission" date="2019-01" db="EMBL/GenBank/DDBJ databases">
        <authorList>
            <person name="Brito A."/>
        </authorList>
    </citation>
    <scope>NUCLEOTIDE SEQUENCE [LARGE SCALE GENOMIC DNA]</scope>
    <source>
        <strain evidence="5">1</strain>
    </source>
</reference>
<evidence type="ECO:0000259" key="3">
    <source>
        <dbReference type="PROSITE" id="PS50043"/>
    </source>
</evidence>
<dbReference type="SMART" id="SM00421">
    <property type="entry name" value="HTH_LUXR"/>
    <property type="match status" value="1"/>
</dbReference>
<dbReference type="Pfam" id="PF00196">
    <property type="entry name" value="GerE"/>
    <property type="match status" value="1"/>
</dbReference>
<dbReference type="SUPFAM" id="SSF46894">
    <property type="entry name" value="C-terminal effector domain of the bipartite response regulators"/>
    <property type="match status" value="1"/>
</dbReference>
<dbReference type="InterPro" id="IPR011006">
    <property type="entry name" value="CheY-like_superfamily"/>
</dbReference>
<gene>
    <name evidence="5" type="ORF">H1P_1670004</name>
</gene>
<accession>A0A563VN27</accession>
<sequence length="209" mass="22880">MIRIIVCGSNSIVLAGLVSILDCQSHLQIVGSFLDRVSPLSLGDLQADLLLLEQTSQTNLEWLEQWMLTANFELSAILLTDSLNAEEIGEYFNMGFKGFLPRLTNTEEITAAIDAVIAGLIVIHPELASFGETESAITPLPPLEISLTSREVEILQLLKTGLDNKEIASRLHISKHTVKFHLSSIFSKLDVSSRTQAVTLGLRQGLISL</sequence>
<keyword evidence="1 5" id="KW-0238">DNA-binding</keyword>
<dbReference type="CDD" id="cd06170">
    <property type="entry name" value="LuxR_C_like"/>
    <property type="match status" value="1"/>
</dbReference>
<organism evidence="5 6">
    <name type="scientific">Hyella patelloides LEGE 07179</name>
    <dbReference type="NCBI Taxonomy" id="945734"/>
    <lineage>
        <taxon>Bacteria</taxon>
        <taxon>Bacillati</taxon>
        <taxon>Cyanobacteriota</taxon>
        <taxon>Cyanophyceae</taxon>
        <taxon>Pleurocapsales</taxon>
        <taxon>Hyellaceae</taxon>
        <taxon>Hyella</taxon>
    </lineage>
</organism>
<dbReference type="InterPro" id="IPR016032">
    <property type="entry name" value="Sig_transdc_resp-reg_C-effctor"/>
</dbReference>
<feature type="domain" description="HTH luxR-type" evidence="3">
    <location>
        <begin position="140"/>
        <end position="205"/>
    </location>
</feature>
<dbReference type="InterPro" id="IPR001789">
    <property type="entry name" value="Sig_transdc_resp-reg_receiver"/>
</dbReference>
<dbReference type="OrthoDB" id="9808843at2"/>
<dbReference type="GO" id="GO:0000160">
    <property type="term" value="P:phosphorelay signal transduction system"/>
    <property type="evidence" value="ECO:0007669"/>
    <property type="project" value="InterPro"/>
</dbReference>
<evidence type="ECO:0000313" key="5">
    <source>
        <dbReference type="EMBL" id="VEP12812.1"/>
    </source>
</evidence>
<name>A0A563VN27_9CYAN</name>
<dbReference type="AlphaFoldDB" id="A0A563VN27"/>
<dbReference type="Proteomes" id="UP000320055">
    <property type="component" value="Unassembled WGS sequence"/>
</dbReference>
<evidence type="ECO:0000313" key="6">
    <source>
        <dbReference type="Proteomes" id="UP000320055"/>
    </source>
</evidence>
<dbReference type="PROSITE" id="PS50110">
    <property type="entry name" value="RESPONSE_REGULATORY"/>
    <property type="match status" value="1"/>
</dbReference>
<evidence type="ECO:0000259" key="4">
    <source>
        <dbReference type="PROSITE" id="PS50110"/>
    </source>
</evidence>
<dbReference type="GO" id="GO:0006355">
    <property type="term" value="P:regulation of DNA-templated transcription"/>
    <property type="evidence" value="ECO:0007669"/>
    <property type="project" value="InterPro"/>
</dbReference>
<dbReference type="SUPFAM" id="SSF52172">
    <property type="entry name" value="CheY-like"/>
    <property type="match status" value="1"/>
</dbReference>
<evidence type="ECO:0000256" key="2">
    <source>
        <dbReference type="PROSITE-ProRule" id="PRU00169"/>
    </source>
</evidence>
<protein>
    <submittedName>
        <fullName evidence="5">Response regulator containing a CheY-like receiver domain and an HTH DNA-binding domain</fullName>
    </submittedName>
</protein>
<dbReference type="Gene3D" id="3.40.50.2300">
    <property type="match status" value="1"/>
</dbReference>
<dbReference type="PRINTS" id="PR00038">
    <property type="entry name" value="HTHLUXR"/>
</dbReference>
<dbReference type="PROSITE" id="PS00622">
    <property type="entry name" value="HTH_LUXR_1"/>
    <property type="match status" value="1"/>
</dbReference>
<dbReference type="InterPro" id="IPR039420">
    <property type="entry name" value="WalR-like"/>
</dbReference>
<keyword evidence="6" id="KW-1185">Reference proteome</keyword>
<dbReference type="PROSITE" id="PS50043">
    <property type="entry name" value="HTH_LUXR_2"/>
    <property type="match status" value="1"/>
</dbReference>
<dbReference type="EMBL" id="CAACVJ010000076">
    <property type="protein sequence ID" value="VEP12812.1"/>
    <property type="molecule type" value="Genomic_DNA"/>
</dbReference>
<dbReference type="GO" id="GO:0003677">
    <property type="term" value="F:DNA binding"/>
    <property type="evidence" value="ECO:0007669"/>
    <property type="project" value="UniProtKB-KW"/>
</dbReference>
<evidence type="ECO:0000256" key="1">
    <source>
        <dbReference type="ARBA" id="ARBA00023125"/>
    </source>
</evidence>
<feature type="domain" description="Response regulatory" evidence="4">
    <location>
        <begin position="3"/>
        <end position="117"/>
    </location>
</feature>
<comment type="caution">
    <text evidence="2">Lacks conserved residue(s) required for the propagation of feature annotation.</text>
</comment>
<dbReference type="PANTHER" id="PTHR43214">
    <property type="entry name" value="TWO-COMPONENT RESPONSE REGULATOR"/>
    <property type="match status" value="1"/>
</dbReference>